<dbReference type="OrthoDB" id="5458306at2"/>
<dbReference type="KEGG" id="dvm:DvMF_1262"/>
<dbReference type="EMBL" id="CP001197">
    <property type="protein sequence ID" value="ACL08211.1"/>
    <property type="molecule type" value="Genomic_DNA"/>
</dbReference>
<accession>B8DLE9</accession>
<dbReference type="eggNOG" id="ENOG5030T84">
    <property type="taxonomic scope" value="Bacteria"/>
</dbReference>
<organism evidence="1">
    <name type="scientific">Nitratidesulfovibrio vulgaris (strain DSM 19637 / Miyazaki F)</name>
    <name type="common">Desulfovibrio vulgaris</name>
    <dbReference type="NCBI Taxonomy" id="883"/>
    <lineage>
        <taxon>Bacteria</taxon>
        <taxon>Pseudomonadati</taxon>
        <taxon>Thermodesulfobacteriota</taxon>
        <taxon>Desulfovibrionia</taxon>
        <taxon>Desulfovibrionales</taxon>
        <taxon>Desulfovibrionaceae</taxon>
        <taxon>Nitratidesulfovibrio</taxon>
    </lineage>
</organism>
<protein>
    <submittedName>
        <fullName evidence="1">Uncharacterized protein</fullName>
    </submittedName>
</protein>
<name>B8DLE9_NITV9</name>
<reference evidence="1" key="1">
    <citation type="submission" date="2008-10" db="EMBL/GenBank/DDBJ databases">
        <title>Complete sequence of Desulfovibrio vulgaris str. 'Miyazaki F'.</title>
        <authorList>
            <person name="Lucas S."/>
            <person name="Copeland A."/>
            <person name="Lapidus A."/>
            <person name="Glavina del Rio T."/>
            <person name="Dalin E."/>
            <person name="Tice H."/>
            <person name="Bruce D."/>
            <person name="Goodwin L."/>
            <person name="Pitluck S."/>
            <person name="Sims D."/>
            <person name="Brettin T."/>
            <person name="Detter J.C."/>
            <person name="Han C."/>
            <person name="Larimer F."/>
            <person name="Land M."/>
            <person name="Hauser L."/>
            <person name="Kyrpides N."/>
            <person name="Mikhailova N."/>
            <person name="Hazen T.C."/>
            <person name="Richardson P."/>
        </authorList>
    </citation>
    <scope>NUCLEOTIDE SEQUENCE</scope>
    <source>
        <strain evidence="1">Miyazaki F</strain>
    </source>
</reference>
<dbReference type="STRING" id="883.DvMF_1262"/>
<dbReference type="HOGENOM" id="CLU_144682_0_0_7"/>
<gene>
    <name evidence="1" type="ordered locus">DvMF_1262</name>
</gene>
<sequence>MRQLTLFDDSTPNLSGVIPAVRAAMNRAAGESAEGRKLLVDRINAIARSHNLRLTRGNARVISKDLLDKWLAPHDRDHTPSLLAVVVFCHATGDFGPLEAILRTFGLGILTPEILRDAHFGRAVKEEKLARKRRRQLEETL</sequence>
<evidence type="ECO:0000313" key="1">
    <source>
        <dbReference type="EMBL" id="ACL08211.1"/>
    </source>
</evidence>
<dbReference type="AlphaFoldDB" id="B8DLE9"/>
<proteinExistence type="predicted"/>